<accession>A0AAW1S3R8</accession>
<dbReference type="SMART" id="SM00212">
    <property type="entry name" value="UBCc"/>
    <property type="match status" value="1"/>
</dbReference>
<dbReference type="EMBL" id="JALJOU010000012">
    <property type="protein sequence ID" value="KAK9840833.1"/>
    <property type="molecule type" value="Genomic_DNA"/>
</dbReference>
<comment type="caution">
    <text evidence="2">The sequence shown here is derived from an EMBL/GenBank/DDBJ whole genome shotgun (WGS) entry which is preliminary data.</text>
</comment>
<sequence>MTAHTRLAKEIKEYSRLGAASDVLLQVDESNILLWRAFVKGPADTPFEGGTFELALNVPEHYPLQPPSVRFRTKVFHPNFHFKTGEICLDILKHAWSPAWTLQAVCQAIVTLMGDAAPDSPLNCDAGNLLRANDWRGYNSLARMYTLELAMARK</sequence>
<dbReference type="InterPro" id="IPR016135">
    <property type="entry name" value="UBQ-conjugating_enzyme/RWD"/>
</dbReference>
<evidence type="ECO:0000259" key="1">
    <source>
        <dbReference type="PROSITE" id="PS50127"/>
    </source>
</evidence>
<dbReference type="Pfam" id="PF00179">
    <property type="entry name" value="UQ_con"/>
    <property type="match status" value="1"/>
</dbReference>
<dbReference type="CDD" id="cd23812">
    <property type="entry name" value="UBCc_ScPEX4-like"/>
    <property type="match status" value="1"/>
</dbReference>
<protein>
    <recommendedName>
        <fullName evidence="1">UBC core domain-containing protein</fullName>
    </recommendedName>
</protein>
<dbReference type="InterPro" id="IPR000608">
    <property type="entry name" value="UBC"/>
</dbReference>
<keyword evidence="3" id="KW-1185">Reference proteome</keyword>
<name>A0AAW1S3R8_9CHLO</name>
<gene>
    <name evidence="2" type="ORF">WJX81_007780</name>
</gene>
<organism evidence="2 3">
    <name type="scientific">Elliptochloris bilobata</name>
    <dbReference type="NCBI Taxonomy" id="381761"/>
    <lineage>
        <taxon>Eukaryota</taxon>
        <taxon>Viridiplantae</taxon>
        <taxon>Chlorophyta</taxon>
        <taxon>core chlorophytes</taxon>
        <taxon>Trebouxiophyceae</taxon>
        <taxon>Trebouxiophyceae incertae sedis</taxon>
        <taxon>Elliptochloris clade</taxon>
        <taxon>Elliptochloris</taxon>
    </lineage>
</organism>
<dbReference type="PROSITE" id="PS50127">
    <property type="entry name" value="UBC_2"/>
    <property type="match status" value="1"/>
</dbReference>
<dbReference type="PANTHER" id="PTHR24067">
    <property type="entry name" value="UBIQUITIN-CONJUGATING ENZYME E2"/>
    <property type="match status" value="1"/>
</dbReference>
<evidence type="ECO:0000313" key="3">
    <source>
        <dbReference type="Proteomes" id="UP001445335"/>
    </source>
</evidence>
<dbReference type="SUPFAM" id="SSF54495">
    <property type="entry name" value="UBC-like"/>
    <property type="match status" value="1"/>
</dbReference>
<dbReference type="Proteomes" id="UP001445335">
    <property type="component" value="Unassembled WGS sequence"/>
</dbReference>
<feature type="domain" description="UBC core" evidence="1">
    <location>
        <begin position="2"/>
        <end position="151"/>
    </location>
</feature>
<evidence type="ECO:0000313" key="2">
    <source>
        <dbReference type="EMBL" id="KAK9840833.1"/>
    </source>
</evidence>
<dbReference type="InterPro" id="IPR050113">
    <property type="entry name" value="Ub_conjugating_enzyme"/>
</dbReference>
<proteinExistence type="predicted"/>
<reference evidence="2 3" key="1">
    <citation type="journal article" date="2024" name="Nat. Commun.">
        <title>Phylogenomics reveals the evolutionary origins of lichenization in chlorophyte algae.</title>
        <authorList>
            <person name="Puginier C."/>
            <person name="Libourel C."/>
            <person name="Otte J."/>
            <person name="Skaloud P."/>
            <person name="Haon M."/>
            <person name="Grisel S."/>
            <person name="Petersen M."/>
            <person name="Berrin J.G."/>
            <person name="Delaux P.M."/>
            <person name="Dal Grande F."/>
            <person name="Keller J."/>
        </authorList>
    </citation>
    <scope>NUCLEOTIDE SEQUENCE [LARGE SCALE GENOMIC DNA]</scope>
    <source>
        <strain evidence="2 3">SAG 245.80</strain>
    </source>
</reference>
<dbReference type="Gene3D" id="3.10.110.10">
    <property type="entry name" value="Ubiquitin Conjugating Enzyme"/>
    <property type="match status" value="1"/>
</dbReference>
<dbReference type="AlphaFoldDB" id="A0AAW1S3R8"/>